<dbReference type="AlphaFoldDB" id="A0A251X1X1"/>
<protein>
    <submittedName>
        <fullName evidence="1">Uncharacterized protein</fullName>
    </submittedName>
</protein>
<dbReference type="Proteomes" id="UP000194664">
    <property type="component" value="Unassembled WGS sequence"/>
</dbReference>
<sequence>MEIAFHIGASCTDEERLLKSLLKNADRYAEHGIVVPRPNRYRRLVRETLNNLNGMLPAADTRDILIDAILEDQEGSRLILSNPDFICVPNRIFEGGEFYSLASAKCATLRDLFPHDKISFYLGIRDPATFIPATLAKSKTDDVNTFLRGAELDSIRWSDVIRRIQENAPGIPITVWCNEDTPFIWAQLIREISGVDPTTRITGGFDLLREIMSPEGMQRFVAYIKDHPPQTETKKRKIISTFLERFAIEEEIIEDIEIPEWDEFVVESLTEAYEADIDVIATMDGVRFIEP</sequence>
<keyword evidence="2" id="KW-1185">Reference proteome</keyword>
<accession>A0A251X1X1</accession>
<gene>
    <name evidence="1" type="ORF">BVC71_03640</name>
</gene>
<proteinExistence type="predicted"/>
<reference evidence="1 2" key="1">
    <citation type="submission" date="2016-12" db="EMBL/GenBank/DDBJ databases">
        <title>The draft genome sequence of HSLHS2.</title>
        <authorList>
            <person name="Hu D."/>
            <person name="Wang L."/>
            <person name="Shao Z."/>
        </authorList>
    </citation>
    <scope>NUCLEOTIDE SEQUENCE [LARGE SCALE GENOMIC DNA]</scope>
    <source>
        <strain evidence="1">MCCC 1A06712</strain>
    </source>
</reference>
<evidence type="ECO:0000313" key="1">
    <source>
        <dbReference type="EMBL" id="OUD10596.1"/>
    </source>
</evidence>
<dbReference type="OrthoDB" id="7816979at2"/>
<evidence type="ECO:0000313" key="2">
    <source>
        <dbReference type="Proteomes" id="UP000194664"/>
    </source>
</evidence>
<dbReference type="RefSeq" id="WP_086450244.1">
    <property type="nucleotide sequence ID" value="NZ_MSPP01000001.1"/>
</dbReference>
<organism evidence="1 2">
    <name type="scientific">Marivivens niveibacter</name>
    <dbReference type="NCBI Taxonomy" id="1930667"/>
    <lineage>
        <taxon>Bacteria</taxon>
        <taxon>Pseudomonadati</taxon>
        <taxon>Pseudomonadota</taxon>
        <taxon>Alphaproteobacteria</taxon>
        <taxon>Rhodobacterales</taxon>
        <taxon>Paracoccaceae</taxon>
        <taxon>Marivivens group</taxon>
        <taxon>Marivivens</taxon>
    </lineage>
</organism>
<comment type="caution">
    <text evidence="1">The sequence shown here is derived from an EMBL/GenBank/DDBJ whole genome shotgun (WGS) entry which is preliminary data.</text>
</comment>
<dbReference type="EMBL" id="MSPP01000001">
    <property type="protein sequence ID" value="OUD10596.1"/>
    <property type="molecule type" value="Genomic_DNA"/>
</dbReference>
<name>A0A251X1X1_9RHOB</name>